<dbReference type="EMBL" id="REFY01000005">
    <property type="protein sequence ID" value="RQG87933.1"/>
    <property type="molecule type" value="Genomic_DNA"/>
</dbReference>
<organism evidence="8 9">
    <name type="scientific">Natrarchaeobius halalkaliphilus</name>
    <dbReference type="NCBI Taxonomy" id="1679091"/>
    <lineage>
        <taxon>Archaea</taxon>
        <taxon>Methanobacteriati</taxon>
        <taxon>Methanobacteriota</taxon>
        <taxon>Stenosarchaea group</taxon>
        <taxon>Halobacteria</taxon>
        <taxon>Halobacteriales</taxon>
        <taxon>Natrialbaceae</taxon>
        <taxon>Natrarchaeobius</taxon>
    </lineage>
</organism>
<gene>
    <name evidence="8" type="ORF">EA462_13810</name>
</gene>
<comment type="cofactor">
    <cofactor evidence="5">
        <name>[2Fe-2S] cluster</name>
        <dbReference type="ChEBI" id="CHEBI:190135"/>
    </cofactor>
</comment>
<dbReference type="AlphaFoldDB" id="A0A3N6LYZ6"/>
<keyword evidence="1" id="KW-0001">2Fe-2S</keyword>
<evidence type="ECO:0000256" key="1">
    <source>
        <dbReference type="ARBA" id="ARBA00022714"/>
    </source>
</evidence>
<name>A0A3N6LYZ6_9EURY</name>
<keyword evidence="3" id="KW-0408">Iron</keyword>
<evidence type="ECO:0000256" key="3">
    <source>
        <dbReference type="ARBA" id="ARBA00023004"/>
    </source>
</evidence>
<evidence type="ECO:0000256" key="2">
    <source>
        <dbReference type="ARBA" id="ARBA00022723"/>
    </source>
</evidence>
<feature type="domain" description="Rieske" evidence="7">
    <location>
        <begin position="5"/>
        <end position="119"/>
    </location>
</feature>
<dbReference type="Proteomes" id="UP000273828">
    <property type="component" value="Unassembled WGS sequence"/>
</dbReference>
<dbReference type="GO" id="GO:0051537">
    <property type="term" value="F:2 iron, 2 sulfur cluster binding"/>
    <property type="evidence" value="ECO:0007669"/>
    <property type="project" value="UniProtKB-KW"/>
</dbReference>
<dbReference type="Gene3D" id="2.102.10.10">
    <property type="entry name" value="Rieske [2Fe-2S] iron-sulphur domain"/>
    <property type="match status" value="1"/>
</dbReference>
<accession>A0A3N6LYZ6</accession>
<dbReference type="PROSITE" id="PS51296">
    <property type="entry name" value="RIESKE"/>
    <property type="match status" value="1"/>
</dbReference>
<dbReference type="RefSeq" id="WP_124179133.1">
    <property type="nucleotide sequence ID" value="NZ_REFY01000005.1"/>
</dbReference>
<evidence type="ECO:0000313" key="8">
    <source>
        <dbReference type="EMBL" id="RQG87933.1"/>
    </source>
</evidence>
<dbReference type="GO" id="GO:0046872">
    <property type="term" value="F:metal ion binding"/>
    <property type="evidence" value="ECO:0007669"/>
    <property type="project" value="UniProtKB-KW"/>
</dbReference>
<feature type="region of interest" description="Disordered" evidence="6">
    <location>
        <begin position="1"/>
        <end position="20"/>
    </location>
</feature>
<sequence length="121" mass="13266">MSERVRAGTVGDLGPGERTVVTVDDEPVGVLNVEGDYYAVQNTCEHMGGPVCSGRVQGKLVAEFTEPGQRPEEDFSDDKTIACPWHGWEYELETGDHIGDDRISLETYDVTVEDGVVYVES</sequence>
<proteinExistence type="predicted"/>
<dbReference type="OrthoDB" id="6837at2157"/>
<dbReference type="InterPro" id="IPR017941">
    <property type="entry name" value="Rieske_2Fe-2S"/>
</dbReference>
<evidence type="ECO:0000256" key="5">
    <source>
        <dbReference type="ARBA" id="ARBA00034078"/>
    </source>
</evidence>
<keyword evidence="9" id="KW-1185">Reference proteome</keyword>
<evidence type="ECO:0000256" key="4">
    <source>
        <dbReference type="ARBA" id="ARBA00023014"/>
    </source>
</evidence>
<evidence type="ECO:0000313" key="9">
    <source>
        <dbReference type="Proteomes" id="UP000273828"/>
    </source>
</evidence>
<evidence type="ECO:0000259" key="7">
    <source>
        <dbReference type="PROSITE" id="PS51296"/>
    </source>
</evidence>
<reference evidence="8 9" key="1">
    <citation type="submission" date="2018-10" db="EMBL/GenBank/DDBJ databases">
        <title>Natrarchaeobius chitinivorans gen. nov., sp. nov., and Natrarchaeobius haloalkaliphilus sp. nov., alkaliphilic, chitin-utilizing haloarchaea from hypersaline alkaline lakes.</title>
        <authorList>
            <person name="Sorokin D.Y."/>
            <person name="Elcheninov A.G."/>
            <person name="Kostrikina N.A."/>
            <person name="Bale N.J."/>
            <person name="Sinninghe Damste J.S."/>
            <person name="Khijniak T.V."/>
            <person name="Kublanov I.V."/>
            <person name="Toshchakov S.V."/>
        </authorList>
    </citation>
    <scope>NUCLEOTIDE SEQUENCE [LARGE SCALE GENOMIC DNA]</scope>
    <source>
        <strain evidence="8 9">AArcht-Sl</strain>
    </source>
</reference>
<dbReference type="PANTHER" id="PTHR21496:SF0">
    <property type="entry name" value="RIESKE DOMAIN-CONTAINING PROTEIN"/>
    <property type="match status" value="1"/>
</dbReference>
<evidence type="ECO:0000256" key="6">
    <source>
        <dbReference type="SAM" id="MobiDB-lite"/>
    </source>
</evidence>
<protein>
    <submittedName>
        <fullName evidence="8">Rieske (2Fe-2S) protein</fullName>
    </submittedName>
</protein>
<dbReference type="Pfam" id="PF00355">
    <property type="entry name" value="Rieske"/>
    <property type="match status" value="1"/>
</dbReference>
<keyword evidence="2" id="KW-0479">Metal-binding</keyword>
<dbReference type="InterPro" id="IPR036922">
    <property type="entry name" value="Rieske_2Fe-2S_sf"/>
</dbReference>
<dbReference type="SUPFAM" id="SSF50022">
    <property type="entry name" value="ISP domain"/>
    <property type="match status" value="1"/>
</dbReference>
<comment type="caution">
    <text evidence="8">The sequence shown here is derived from an EMBL/GenBank/DDBJ whole genome shotgun (WGS) entry which is preliminary data.</text>
</comment>
<dbReference type="PANTHER" id="PTHR21496">
    <property type="entry name" value="FERREDOXIN-RELATED"/>
    <property type="match status" value="1"/>
</dbReference>
<keyword evidence="4" id="KW-0411">Iron-sulfur</keyword>